<keyword evidence="2" id="KW-1185">Reference proteome</keyword>
<comment type="caution">
    <text evidence="1">The sequence shown here is derived from an EMBL/GenBank/DDBJ whole genome shotgun (WGS) entry which is preliminary data.</text>
</comment>
<reference evidence="1" key="1">
    <citation type="submission" date="2022-02" db="EMBL/GenBank/DDBJ databases">
        <title>Vibrio sp. nov., a new bacterium isolated from Bohai sea, China.</title>
        <authorList>
            <person name="Yuan Y."/>
        </authorList>
    </citation>
    <scope>NUCLEOTIDE SEQUENCE</scope>
    <source>
        <strain evidence="1">DBSS07</strain>
    </source>
</reference>
<proteinExistence type="predicted"/>
<evidence type="ECO:0000313" key="1">
    <source>
        <dbReference type="EMBL" id="MCW8336588.1"/>
    </source>
</evidence>
<dbReference type="AlphaFoldDB" id="A0A9X3CIN4"/>
<dbReference type="EMBL" id="JAKRRX010000293">
    <property type="protein sequence ID" value="MCW8336588.1"/>
    <property type="molecule type" value="Genomic_DNA"/>
</dbReference>
<evidence type="ECO:0000313" key="2">
    <source>
        <dbReference type="Proteomes" id="UP001155586"/>
    </source>
</evidence>
<organism evidence="1 2">
    <name type="scientific">Vibrio paucivorans</name>
    <dbReference type="NCBI Taxonomy" id="2829489"/>
    <lineage>
        <taxon>Bacteria</taxon>
        <taxon>Pseudomonadati</taxon>
        <taxon>Pseudomonadota</taxon>
        <taxon>Gammaproteobacteria</taxon>
        <taxon>Vibrionales</taxon>
        <taxon>Vibrionaceae</taxon>
        <taxon>Vibrio</taxon>
    </lineage>
</organism>
<dbReference type="RefSeq" id="WP_265689669.1">
    <property type="nucleotide sequence ID" value="NZ_JAKRRX010000293.1"/>
</dbReference>
<sequence length="46" mass="5546">MIKVRFPYRLFGLLLDEANKREISIPSLIVEVTYDYFNIPKDDREK</sequence>
<accession>A0A9X3CIN4</accession>
<protein>
    <submittedName>
        <fullName evidence="1">Uncharacterized protein</fullName>
    </submittedName>
</protein>
<dbReference type="Proteomes" id="UP001155586">
    <property type="component" value="Unassembled WGS sequence"/>
</dbReference>
<gene>
    <name evidence="1" type="ORF">MD483_22535</name>
</gene>
<name>A0A9X3CIN4_9VIBR</name>